<organism evidence="2 3">
    <name type="scientific">Leucobacter insecticola</name>
    <dbReference type="NCBI Taxonomy" id="2714934"/>
    <lineage>
        <taxon>Bacteria</taxon>
        <taxon>Bacillati</taxon>
        <taxon>Actinomycetota</taxon>
        <taxon>Actinomycetes</taxon>
        <taxon>Micrococcales</taxon>
        <taxon>Microbacteriaceae</taxon>
        <taxon>Leucobacter</taxon>
    </lineage>
</organism>
<feature type="transmembrane region" description="Helical" evidence="1">
    <location>
        <begin position="308"/>
        <end position="330"/>
    </location>
</feature>
<keyword evidence="1" id="KW-1133">Transmembrane helix</keyword>
<dbReference type="PANTHER" id="PTHR41771">
    <property type="entry name" value="MEMBRANE PROTEIN-RELATED"/>
    <property type="match status" value="1"/>
</dbReference>
<gene>
    <name evidence="2" type="ORF">G7067_13140</name>
</gene>
<evidence type="ECO:0000256" key="1">
    <source>
        <dbReference type="SAM" id="Phobius"/>
    </source>
</evidence>
<dbReference type="KEGG" id="lins:G7067_13140"/>
<dbReference type="InterPro" id="IPR012507">
    <property type="entry name" value="YibE_F"/>
</dbReference>
<feature type="transmembrane region" description="Helical" evidence="1">
    <location>
        <begin position="252"/>
        <end position="270"/>
    </location>
</feature>
<dbReference type="AlphaFoldDB" id="A0A6G8FKY0"/>
<keyword evidence="1" id="KW-0812">Transmembrane</keyword>
<dbReference type="EMBL" id="CP049934">
    <property type="protein sequence ID" value="QIM17140.1"/>
    <property type="molecule type" value="Genomic_DNA"/>
</dbReference>
<keyword evidence="1" id="KW-0472">Membrane</keyword>
<dbReference type="Pfam" id="PF07907">
    <property type="entry name" value="YibE_F"/>
    <property type="match status" value="1"/>
</dbReference>
<evidence type="ECO:0000313" key="3">
    <source>
        <dbReference type="Proteomes" id="UP000501387"/>
    </source>
</evidence>
<feature type="transmembrane region" description="Helical" evidence="1">
    <location>
        <begin position="182"/>
        <end position="203"/>
    </location>
</feature>
<proteinExistence type="predicted"/>
<feature type="transmembrane region" description="Helical" evidence="1">
    <location>
        <begin position="155"/>
        <end position="176"/>
    </location>
</feature>
<feature type="transmembrane region" description="Helical" evidence="1">
    <location>
        <begin position="210"/>
        <end position="232"/>
    </location>
</feature>
<dbReference type="RefSeq" id="WP_166325243.1">
    <property type="nucleotide sequence ID" value="NZ_CP049934.1"/>
</dbReference>
<reference evidence="2 3" key="1">
    <citation type="submission" date="2020-03" db="EMBL/GenBank/DDBJ databases">
        <title>Leucobacter sp. nov., isolated from beetles.</title>
        <authorList>
            <person name="Hyun D.-W."/>
            <person name="Bae J.-W."/>
        </authorList>
    </citation>
    <scope>NUCLEOTIDE SEQUENCE [LARGE SCALE GENOMIC DNA]</scope>
    <source>
        <strain evidence="2 3">HDW9B</strain>
    </source>
</reference>
<accession>A0A6G8FKY0</accession>
<keyword evidence="3" id="KW-1185">Reference proteome</keyword>
<name>A0A6G8FKY0_9MICO</name>
<protein>
    <submittedName>
        <fullName evidence="2">YibE/F family protein</fullName>
    </submittedName>
</protein>
<sequence>MATVIGLVTLWPNSAEVSAVASQSASAAQGQTLERGEVLGITEGCEGAEADLGGHCLTFSVGMRSGPDSGSMIQVPVRGALASAGIQVGDNIELSATAIPPAQDPAQQEGSSERNYKVSATSYGVSGVFRGLPLLVLAVVFMVVVVWVGRIRGLLALVALGVSAFLLLAFILPALVSGSPGVPVALVGSSAIMFVILFFVHGFTMRTTAALVGTLCGILIMAGISLIAVHTTRLSGLGDESAGFLSAVATQIDFRGLLTCAIIIAGLGILNDVTITQASAVWELRAAAPAMPRSEVYARAMRIGRDHIASTVYTVFFSYVGASLSVLLLLYLYDRPVLSLLTREDIAVEIVRTFCGSIGLVLAVPITTWVAAMFTPPGRDEAHVPWKAGAPSF</sequence>
<feature type="transmembrane region" description="Helical" evidence="1">
    <location>
        <begin position="128"/>
        <end position="148"/>
    </location>
</feature>
<dbReference type="Proteomes" id="UP000501387">
    <property type="component" value="Chromosome"/>
</dbReference>
<feature type="transmembrane region" description="Helical" evidence="1">
    <location>
        <begin position="350"/>
        <end position="372"/>
    </location>
</feature>
<evidence type="ECO:0000313" key="2">
    <source>
        <dbReference type="EMBL" id="QIM17140.1"/>
    </source>
</evidence>
<dbReference type="PANTHER" id="PTHR41771:SF1">
    <property type="entry name" value="MEMBRANE PROTEIN"/>
    <property type="match status" value="1"/>
</dbReference>